<keyword evidence="3" id="KW-1185">Reference proteome</keyword>
<name>A0A8R1Y3D8_ONCVO</name>
<evidence type="ECO:0000313" key="3">
    <source>
        <dbReference type="Proteomes" id="UP000024404"/>
    </source>
</evidence>
<evidence type="ECO:0000313" key="2">
    <source>
        <dbReference type="EnsemblMetazoa" id="OVOC9392.1"/>
    </source>
</evidence>
<protein>
    <submittedName>
        <fullName evidence="2">Uncharacterized protein</fullName>
    </submittedName>
</protein>
<dbReference type="EnsemblMetazoa" id="OVOC9392.1">
    <property type="protein sequence ID" value="OVOC9392.1"/>
    <property type="gene ID" value="WBGene00246201"/>
</dbReference>
<reference evidence="3" key="1">
    <citation type="submission" date="2013-10" db="EMBL/GenBank/DDBJ databases">
        <title>Genome sequencing of Onchocerca volvulus.</title>
        <authorList>
            <person name="Cotton J."/>
            <person name="Tsai J."/>
            <person name="Stanley E."/>
            <person name="Tracey A."/>
            <person name="Holroyd N."/>
            <person name="Lustigman S."/>
            <person name="Berriman M."/>
        </authorList>
    </citation>
    <scope>NUCLEOTIDE SEQUENCE</scope>
</reference>
<feature type="region of interest" description="Disordered" evidence="1">
    <location>
        <begin position="1"/>
        <end position="23"/>
    </location>
</feature>
<sequence>MNSYSFFKASRQPAGRSVGDFDDLSTSIKNTGKISGIILKNQDNTVESSLSEEEIQTLPKNFTSQSTENNDTQIQTHLPATILHLRLMLLIQKKI</sequence>
<dbReference type="AlphaFoldDB" id="A0A8R1Y3D8"/>
<reference evidence="2" key="2">
    <citation type="submission" date="2022-06" db="UniProtKB">
        <authorList>
            <consortium name="EnsemblMetazoa"/>
        </authorList>
    </citation>
    <scope>IDENTIFICATION</scope>
</reference>
<evidence type="ECO:0000256" key="1">
    <source>
        <dbReference type="SAM" id="MobiDB-lite"/>
    </source>
</evidence>
<dbReference type="Proteomes" id="UP000024404">
    <property type="component" value="Unassembled WGS sequence"/>
</dbReference>
<organism evidence="2 3">
    <name type="scientific">Onchocerca volvulus</name>
    <dbReference type="NCBI Taxonomy" id="6282"/>
    <lineage>
        <taxon>Eukaryota</taxon>
        <taxon>Metazoa</taxon>
        <taxon>Ecdysozoa</taxon>
        <taxon>Nematoda</taxon>
        <taxon>Chromadorea</taxon>
        <taxon>Rhabditida</taxon>
        <taxon>Spirurina</taxon>
        <taxon>Spiruromorpha</taxon>
        <taxon>Filarioidea</taxon>
        <taxon>Onchocercidae</taxon>
        <taxon>Onchocerca</taxon>
    </lineage>
</organism>
<proteinExistence type="predicted"/>
<accession>A0A8R1Y3D8</accession>
<dbReference type="EMBL" id="CMVM020000263">
    <property type="status" value="NOT_ANNOTATED_CDS"/>
    <property type="molecule type" value="Genomic_DNA"/>
</dbReference>